<dbReference type="Proteomes" id="UP000320762">
    <property type="component" value="Unassembled WGS sequence"/>
</dbReference>
<dbReference type="AlphaFoldDB" id="A0A550CBP1"/>
<gene>
    <name evidence="2" type="ORF">BD626DRAFT_499923</name>
</gene>
<feature type="compositionally biased region" description="Polar residues" evidence="1">
    <location>
        <begin position="1"/>
        <end position="15"/>
    </location>
</feature>
<dbReference type="EMBL" id="VDMD01000014">
    <property type="protein sequence ID" value="TRM62106.1"/>
    <property type="molecule type" value="Genomic_DNA"/>
</dbReference>
<reference evidence="2 3" key="1">
    <citation type="journal article" date="2019" name="New Phytol.">
        <title>Comparative genomics reveals unique wood-decay strategies and fruiting body development in the Schizophyllaceae.</title>
        <authorList>
            <person name="Almasi E."/>
            <person name="Sahu N."/>
            <person name="Krizsan K."/>
            <person name="Balint B."/>
            <person name="Kovacs G.M."/>
            <person name="Kiss B."/>
            <person name="Cseklye J."/>
            <person name="Drula E."/>
            <person name="Henrissat B."/>
            <person name="Nagy I."/>
            <person name="Chovatia M."/>
            <person name="Adam C."/>
            <person name="LaButti K."/>
            <person name="Lipzen A."/>
            <person name="Riley R."/>
            <person name="Grigoriev I.V."/>
            <person name="Nagy L.G."/>
        </authorList>
    </citation>
    <scope>NUCLEOTIDE SEQUENCE [LARGE SCALE GENOMIC DNA]</scope>
    <source>
        <strain evidence="2 3">NL-1724</strain>
    </source>
</reference>
<evidence type="ECO:0000313" key="2">
    <source>
        <dbReference type="EMBL" id="TRM62106.1"/>
    </source>
</evidence>
<dbReference type="InterPro" id="IPR023811">
    <property type="entry name" value="CHP04076"/>
</dbReference>
<proteinExistence type="predicted"/>
<organism evidence="2 3">
    <name type="scientific">Schizophyllum amplum</name>
    <dbReference type="NCBI Taxonomy" id="97359"/>
    <lineage>
        <taxon>Eukaryota</taxon>
        <taxon>Fungi</taxon>
        <taxon>Dikarya</taxon>
        <taxon>Basidiomycota</taxon>
        <taxon>Agaricomycotina</taxon>
        <taxon>Agaricomycetes</taxon>
        <taxon>Agaricomycetidae</taxon>
        <taxon>Agaricales</taxon>
        <taxon>Schizophyllaceae</taxon>
        <taxon>Schizophyllum</taxon>
    </lineage>
</organism>
<evidence type="ECO:0000313" key="3">
    <source>
        <dbReference type="Proteomes" id="UP000320762"/>
    </source>
</evidence>
<name>A0A550CBP1_9AGAR</name>
<sequence>MSVNTALKQGSTEPTSPASISQAGSSASQPATPQESTYQLFDLRVEVVCPPGERILCGARDGDHFLLVGEMLSLPPGQAFSIYSLGSILPLLSGMQRTHQMTDWMTSETEIACPDPLCKSKLRIKRTGLRTFGPGNVSLDFTSAETRSEED</sequence>
<accession>A0A550CBP1</accession>
<dbReference type="NCBIfam" id="TIGR04076">
    <property type="entry name" value="TIGR04076 family protein"/>
    <property type="match status" value="1"/>
</dbReference>
<comment type="caution">
    <text evidence="2">The sequence shown here is derived from an EMBL/GenBank/DDBJ whole genome shotgun (WGS) entry which is preliminary data.</text>
</comment>
<keyword evidence="3" id="KW-1185">Reference proteome</keyword>
<feature type="region of interest" description="Disordered" evidence="1">
    <location>
        <begin position="1"/>
        <end position="35"/>
    </location>
</feature>
<protein>
    <recommendedName>
        <fullName evidence="4">TIGR04076 family protein</fullName>
    </recommendedName>
</protein>
<dbReference type="OrthoDB" id="2838513at2759"/>
<evidence type="ECO:0000256" key="1">
    <source>
        <dbReference type="SAM" id="MobiDB-lite"/>
    </source>
</evidence>
<evidence type="ECO:0008006" key="4">
    <source>
        <dbReference type="Google" id="ProtNLM"/>
    </source>
</evidence>
<feature type="compositionally biased region" description="Low complexity" evidence="1">
    <location>
        <begin position="16"/>
        <end position="34"/>
    </location>
</feature>